<dbReference type="InterPro" id="IPR045518">
    <property type="entry name" value="2EXR"/>
</dbReference>
<organism evidence="2 3">
    <name type="scientific">Fusarium irregulare</name>
    <dbReference type="NCBI Taxonomy" id="2494466"/>
    <lineage>
        <taxon>Eukaryota</taxon>
        <taxon>Fungi</taxon>
        <taxon>Dikarya</taxon>
        <taxon>Ascomycota</taxon>
        <taxon>Pezizomycotina</taxon>
        <taxon>Sordariomycetes</taxon>
        <taxon>Hypocreomycetidae</taxon>
        <taxon>Hypocreales</taxon>
        <taxon>Nectriaceae</taxon>
        <taxon>Fusarium</taxon>
        <taxon>Fusarium incarnatum-equiseti species complex</taxon>
    </lineage>
</organism>
<protein>
    <recommendedName>
        <fullName evidence="1">2EXR domain-containing protein</fullName>
    </recommendedName>
</protein>
<comment type="caution">
    <text evidence="2">The sequence shown here is derived from an EMBL/GenBank/DDBJ whole genome shotgun (WGS) entry which is preliminary data.</text>
</comment>
<sequence>MATFNEFPKLPGEIQNMIWSFAIRDDRPGVHIFRSKKCASKSRFEKAWIGSGPKLDPFPSFPSVKGDDPIRKNESTYLIDAGLWMACKESRAIIENHFTIPKWTIRQCKDQSIDDAGDYSVSLEDCAWSKRALPLRIGPVEKGIALPDGKSLEVSKPDYFWGSPLPQLTTSQQRDFFVLQAWSLREVDWNHLSFDFGFGPCTLRPRYGLNNIGVVYNSTWWHKKNEDWKPHVIEILSRYSSEARLNPVDIYGSSTMV</sequence>
<keyword evidence="3" id="KW-1185">Reference proteome</keyword>
<proteinExistence type="predicted"/>
<reference evidence="2" key="1">
    <citation type="submission" date="2022-10" db="EMBL/GenBank/DDBJ databases">
        <title>Fusarium specimens isolated from Avocado Roots.</title>
        <authorList>
            <person name="Stajich J."/>
            <person name="Roper C."/>
            <person name="Heimlech-Rivalta G."/>
        </authorList>
    </citation>
    <scope>NUCLEOTIDE SEQUENCE</scope>
    <source>
        <strain evidence="2">CF00143</strain>
    </source>
</reference>
<gene>
    <name evidence="2" type="ORF">NW766_011158</name>
</gene>
<dbReference type="EMBL" id="JAPDHF010000021">
    <property type="protein sequence ID" value="KAJ4005606.1"/>
    <property type="molecule type" value="Genomic_DNA"/>
</dbReference>
<evidence type="ECO:0000313" key="3">
    <source>
        <dbReference type="Proteomes" id="UP001152130"/>
    </source>
</evidence>
<dbReference type="Pfam" id="PF20150">
    <property type="entry name" value="2EXR"/>
    <property type="match status" value="1"/>
</dbReference>
<accession>A0A9W8U5W8</accession>
<dbReference type="AlphaFoldDB" id="A0A9W8U5W8"/>
<dbReference type="OrthoDB" id="3596450at2759"/>
<feature type="domain" description="2EXR" evidence="1">
    <location>
        <begin position="4"/>
        <end position="97"/>
    </location>
</feature>
<evidence type="ECO:0000313" key="2">
    <source>
        <dbReference type="EMBL" id="KAJ4005606.1"/>
    </source>
</evidence>
<name>A0A9W8U5W8_9HYPO</name>
<dbReference type="Proteomes" id="UP001152130">
    <property type="component" value="Unassembled WGS sequence"/>
</dbReference>
<evidence type="ECO:0000259" key="1">
    <source>
        <dbReference type="Pfam" id="PF20150"/>
    </source>
</evidence>